<protein>
    <submittedName>
        <fullName evidence="3">Acetyl-CoA synthetase-like protein</fullName>
    </submittedName>
</protein>
<organism evidence="3 4">
    <name type="scientific">Saccharata proteae CBS 121410</name>
    <dbReference type="NCBI Taxonomy" id="1314787"/>
    <lineage>
        <taxon>Eukaryota</taxon>
        <taxon>Fungi</taxon>
        <taxon>Dikarya</taxon>
        <taxon>Ascomycota</taxon>
        <taxon>Pezizomycotina</taxon>
        <taxon>Dothideomycetes</taxon>
        <taxon>Dothideomycetes incertae sedis</taxon>
        <taxon>Botryosphaeriales</taxon>
        <taxon>Saccharataceae</taxon>
        <taxon>Saccharata</taxon>
    </lineage>
</organism>
<name>A0A6A5YD40_9PEZI</name>
<dbReference type="EMBL" id="ML978715">
    <property type="protein sequence ID" value="KAF2088761.1"/>
    <property type="molecule type" value="Genomic_DNA"/>
</dbReference>
<evidence type="ECO:0000259" key="2">
    <source>
        <dbReference type="Pfam" id="PF13193"/>
    </source>
</evidence>
<dbReference type="InterPro" id="IPR042099">
    <property type="entry name" value="ANL_N_sf"/>
</dbReference>
<dbReference type="GO" id="GO:0016405">
    <property type="term" value="F:CoA-ligase activity"/>
    <property type="evidence" value="ECO:0007669"/>
    <property type="project" value="TreeGrafter"/>
</dbReference>
<dbReference type="AlphaFoldDB" id="A0A6A5YD40"/>
<dbReference type="PANTHER" id="PTHR24096:SF265">
    <property type="entry name" value="ENZYME, PUTATIVE (AFU_ORTHOLOGUE AFUA_5G14270)-RELATED"/>
    <property type="match status" value="1"/>
</dbReference>
<evidence type="ECO:0000313" key="3">
    <source>
        <dbReference type="EMBL" id="KAF2088761.1"/>
    </source>
</evidence>
<dbReference type="Gene3D" id="3.40.50.12780">
    <property type="entry name" value="N-terminal domain of ligase-like"/>
    <property type="match status" value="1"/>
</dbReference>
<evidence type="ECO:0000313" key="4">
    <source>
        <dbReference type="Proteomes" id="UP000799776"/>
    </source>
</evidence>
<feature type="domain" description="AMP-binding enzyme C-terminal" evidence="2">
    <location>
        <begin position="463"/>
        <end position="540"/>
    </location>
</feature>
<dbReference type="Pfam" id="PF13193">
    <property type="entry name" value="AMP-binding_C"/>
    <property type="match status" value="1"/>
</dbReference>
<evidence type="ECO:0000259" key="1">
    <source>
        <dbReference type="Pfam" id="PF00501"/>
    </source>
</evidence>
<dbReference type="PANTHER" id="PTHR24096">
    <property type="entry name" value="LONG-CHAIN-FATTY-ACID--COA LIGASE"/>
    <property type="match status" value="1"/>
</dbReference>
<reference evidence="3" key="1">
    <citation type="journal article" date="2020" name="Stud. Mycol.">
        <title>101 Dothideomycetes genomes: a test case for predicting lifestyles and emergence of pathogens.</title>
        <authorList>
            <person name="Haridas S."/>
            <person name="Albert R."/>
            <person name="Binder M."/>
            <person name="Bloem J."/>
            <person name="Labutti K."/>
            <person name="Salamov A."/>
            <person name="Andreopoulos B."/>
            <person name="Baker S."/>
            <person name="Barry K."/>
            <person name="Bills G."/>
            <person name="Bluhm B."/>
            <person name="Cannon C."/>
            <person name="Castanera R."/>
            <person name="Culley D."/>
            <person name="Daum C."/>
            <person name="Ezra D."/>
            <person name="Gonzalez J."/>
            <person name="Henrissat B."/>
            <person name="Kuo A."/>
            <person name="Liang C."/>
            <person name="Lipzen A."/>
            <person name="Lutzoni F."/>
            <person name="Magnuson J."/>
            <person name="Mondo S."/>
            <person name="Nolan M."/>
            <person name="Ohm R."/>
            <person name="Pangilinan J."/>
            <person name="Park H.-J."/>
            <person name="Ramirez L."/>
            <person name="Alfaro M."/>
            <person name="Sun H."/>
            <person name="Tritt A."/>
            <person name="Yoshinaga Y."/>
            <person name="Zwiers L.-H."/>
            <person name="Turgeon B."/>
            <person name="Goodwin S."/>
            <person name="Spatafora J."/>
            <person name="Crous P."/>
            <person name="Grigoriev I."/>
        </authorList>
    </citation>
    <scope>NUCLEOTIDE SEQUENCE</scope>
    <source>
        <strain evidence="3">CBS 121410</strain>
    </source>
</reference>
<dbReference type="CDD" id="cd05911">
    <property type="entry name" value="Firefly_Luc_like"/>
    <property type="match status" value="1"/>
</dbReference>
<feature type="domain" description="AMP-dependent synthetase/ligase" evidence="1">
    <location>
        <begin position="28"/>
        <end position="411"/>
    </location>
</feature>
<dbReference type="InterPro" id="IPR045851">
    <property type="entry name" value="AMP-bd_C_sf"/>
</dbReference>
<dbReference type="InterPro" id="IPR025110">
    <property type="entry name" value="AMP-bd_C"/>
</dbReference>
<sequence>MPFLAEETYAIPNKDILSWIFDDIEYDVDKPVYVDAADPTRTVSARRARDIVCRLIAGFKAAGLQRGDCVCIHAFNDIAYSLAFLAIVGAGGVYAGTNPSYTAHELAHAFRTADVKFVLVEPAVLKNVATAAAMTAIPDSNIFLFNPTAQKQSQAGAPNGTVAAEPQMRDWDWLMSQGSSDWERFDDHDTATSRPAARLFSSGTTGLPKALDVTHHNFVAHHTLYMEHPVHAPRRDAAYELRRLVVNPMFHVSQVWRANLTPLRMGHYTVIMRRFETEAWLKCIDEHRISEINVVPAMVNTIVASPVSQKYSFASLRNATSGAAPMTKEQQARLKALMPPKTPLNQVWGMSETGSIGLALYYPEEDTTGSCGRPIPNLDVKLVDEQGTDITAYDTRGELCVRGPTVVSGYYRNPKANASDWDADGWFHTGDVAYCDSQTKLWYIVDRKKELIKVRGFQVAPMEIEGVLLSHPLIVDAAVIGVTLTANGSELPRAYIVLQPGAQLEVADLIAYLAEKLSRFKRPDGGVVIVDRIPKNANGKFLKQKLKEMARLELGLDTPEAKTVASVPRLVEPERETVVETAVASPAVAVVAA</sequence>
<dbReference type="Gene3D" id="3.30.300.30">
    <property type="match status" value="1"/>
</dbReference>
<dbReference type="OrthoDB" id="6509636at2759"/>
<dbReference type="Proteomes" id="UP000799776">
    <property type="component" value="Unassembled WGS sequence"/>
</dbReference>
<dbReference type="Pfam" id="PF00501">
    <property type="entry name" value="AMP-binding"/>
    <property type="match status" value="1"/>
</dbReference>
<gene>
    <name evidence="3" type="ORF">K490DRAFT_38348</name>
</gene>
<accession>A0A6A5YD40</accession>
<dbReference type="GO" id="GO:0019748">
    <property type="term" value="P:secondary metabolic process"/>
    <property type="evidence" value="ECO:0007669"/>
    <property type="project" value="TreeGrafter"/>
</dbReference>
<keyword evidence="4" id="KW-1185">Reference proteome</keyword>
<dbReference type="InterPro" id="IPR000873">
    <property type="entry name" value="AMP-dep_synth/lig_dom"/>
</dbReference>
<proteinExistence type="predicted"/>
<dbReference type="SUPFAM" id="SSF56801">
    <property type="entry name" value="Acetyl-CoA synthetase-like"/>
    <property type="match status" value="1"/>
</dbReference>